<keyword evidence="2" id="KW-1185">Reference proteome</keyword>
<protein>
    <recommendedName>
        <fullName evidence="3">GLPGLI family protein</fullName>
    </recommendedName>
</protein>
<name>A0ABV4KFL8_9FLAO</name>
<evidence type="ECO:0000313" key="2">
    <source>
        <dbReference type="Proteomes" id="UP001568894"/>
    </source>
</evidence>
<comment type="caution">
    <text evidence="1">The sequence shown here is derived from an EMBL/GenBank/DDBJ whole genome shotgun (WGS) entry which is preliminary data.</text>
</comment>
<dbReference type="Proteomes" id="UP001568894">
    <property type="component" value="Unassembled WGS sequence"/>
</dbReference>
<evidence type="ECO:0008006" key="3">
    <source>
        <dbReference type="Google" id="ProtNLM"/>
    </source>
</evidence>
<reference evidence="1 2" key="1">
    <citation type="submission" date="2023-05" db="EMBL/GenBank/DDBJ databases">
        <title>Adaptations of aquatic viruses from atmosphere-close ecosystems of the Central Arctic Ocean.</title>
        <authorList>
            <person name="Rahlff J."/>
            <person name="Holmfeldt K."/>
        </authorList>
    </citation>
    <scope>NUCLEOTIDE SEQUENCE [LARGE SCALE GENOMIC DNA]</scope>
    <source>
        <strain evidence="1 2">Arc14</strain>
    </source>
</reference>
<proteinExistence type="predicted"/>
<dbReference type="EMBL" id="JASMRN010000014">
    <property type="protein sequence ID" value="MEZ7516457.1"/>
    <property type="molecule type" value="Genomic_DNA"/>
</dbReference>
<organism evidence="1 2">
    <name type="scientific">Flavobacterium frigidarium</name>
    <dbReference type="NCBI Taxonomy" id="99286"/>
    <lineage>
        <taxon>Bacteria</taxon>
        <taxon>Pseudomonadati</taxon>
        <taxon>Bacteroidota</taxon>
        <taxon>Flavobacteriia</taxon>
        <taxon>Flavobacteriales</taxon>
        <taxon>Flavobacteriaceae</taxon>
        <taxon>Flavobacterium</taxon>
    </lineage>
</organism>
<accession>A0ABV4KFL8</accession>
<gene>
    <name evidence="1" type="ORF">QO192_14335</name>
</gene>
<dbReference type="RefSeq" id="WP_371571699.1">
    <property type="nucleotide sequence ID" value="NZ_JASMRN010000014.1"/>
</dbReference>
<sequence>MKPYLLFLSLIVPILSVAQKTIKVSYEQKFIYNDSFFNQIPEDSREEVKSFMTAPTYFELTNNGDFSLYESVNTKEKVVASKTESTPTNQNLGMILKPFKVWYLKDFKKEISTNSTWVSDKEYFVEAPFEQEELHYDSKTKIIDGYNCFELVT</sequence>
<evidence type="ECO:0000313" key="1">
    <source>
        <dbReference type="EMBL" id="MEZ7516457.1"/>
    </source>
</evidence>